<dbReference type="EMBL" id="JASMQC010000020">
    <property type="protein sequence ID" value="KAK1937058.1"/>
    <property type="molecule type" value="Genomic_DNA"/>
</dbReference>
<gene>
    <name evidence="1" type="ORF">P3T76_009836</name>
</gene>
<dbReference type="Proteomes" id="UP001259832">
    <property type="component" value="Unassembled WGS sequence"/>
</dbReference>
<organism evidence="1 2">
    <name type="scientific">Phytophthora citrophthora</name>
    <dbReference type="NCBI Taxonomy" id="4793"/>
    <lineage>
        <taxon>Eukaryota</taxon>
        <taxon>Sar</taxon>
        <taxon>Stramenopiles</taxon>
        <taxon>Oomycota</taxon>
        <taxon>Peronosporomycetes</taxon>
        <taxon>Peronosporales</taxon>
        <taxon>Peronosporaceae</taxon>
        <taxon>Phytophthora</taxon>
    </lineage>
</organism>
<dbReference type="PANTHER" id="PTHR13510:SF44">
    <property type="entry name" value="RABENOSYN-5"/>
    <property type="match status" value="1"/>
</dbReference>
<name>A0AAD9LHN3_9STRA</name>
<evidence type="ECO:0000313" key="1">
    <source>
        <dbReference type="EMBL" id="KAK1937058.1"/>
    </source>
</evidence>
<accession>A0AAD9LHN3</accession>
<protein>
    <recommendedName>
        <fullName evidence="3">START domain-containing protein</fullName>
    </recommendedName>
</protein>
<dbReference type="PANTHER" id="PTHR13510">
    <property type="entry name" value="FYVE-FINGER-CONTAINING RAB5 EFFECTOR PROTEIN RABENOSYN-5-RELATED"/>
    <property type="match status" value="1"/>
</dbReference>
<keyword evidence="2" id="KW-1185">Reference proteome</keyword>
<evidence type="ECO:0008006" key="3">
    <source>
        <dbReference type="Google" id="ProtNLM"/>
    </source>
</evidence>
<dbReference type="Gene3D" id="3.30.530.20">
    <property type="match status" value="1"/>
</dbReference>
<evidence type="ECO:0000313" key="2">
    <source>
        <dbReference type="Proteomes" id="UP001259832"/>
    </source>
</evidence>
<sequence>MFMDTGSGYRGRIPFPPLQLTIEEQDRCHELTLQLLDQTLRSYDNRDTAANGSPLHHSRLNRASWKRLKTRRNASLYSARRRGGGKDFHVPGESWVDPAVLLAVGTMEGSLDDVMLGLTTQSFGDMQLRAASMASQDVKGAMLAKLSGPTQEDPFHCMSISWMVGEQKWPLSMVVRPRDFVNLSAFGVMTRPNGDRIGYELVQPAQLPQCPELSGHIKRGKMMYGALYREQDGSVDVYIQVHVETMGAIVNSIVMNAMWAAALGFWKAPRLSEEKKLEWCIISSMMKRTQQKPVRIEMLEGPAFCSGCKSALVPRGQDTYLPPTNVCVACASPLCATCRIKRSIKTTTGSSKGAVTRSVIVVVCPECMKLISQERAAKIAWEQYQYRLAYSTTDTCNSSQPIWGLADDSTMFVWSPDRHFSVSDERCQELTLQLLDRTLRSYDERDTITHGSPRHHSNLDSARWKRHKTQENASLYSEREHIGIRDLHIPEDTWEKPAVLLAVGTIQANLDDVMLGLTTQTFGDMRVRAASIVSHDVSGATLAKLSGPTEQDTFQNLRVMWMVGEQVWPLSMFVRRRDFVIVAASGVITRANGDRIGYDLVQPAQLPQLPELPKPMTRGKLMYGALYKKQD</sequence>
<dbReference type="InterPro" id="IPR052727">
    <property type="entry name" value="Rab4/Rab5_effector"/>
</dbReference>
<dbReference type="AlphaFoldDB" id="A0AAD9LHN3"/>
<proteinExistence type="predicted"/>
<reference evidence="1" key="1">
    <citation type="submission" date="2023-08" db="EMBL/GenBank/DDBJ databases">
        <title>Reference Genome Resource for the Citrus Pathogen Phytophthora citrophthora.</title>
        <authorList>
            <person name="Moller H."/>
            <person name="Coetzee B."/>
            <person name="Rose L.J."/>
            <person name="Van Niekerk J.M."/>
        </authorList>
    </citation>
    <scope>NUCLEOTIDE SEQUENCE</scope>
    <source>
        <strain evidence="1">STE-U-9442</strain>
    </source>
</reference>
<comment type="caution">
    <text evidence="1">The sequence shown here is derived from an EMBL/GenBank/DDBJ whole genome shotgun (WGS) entry which is preliminary data.</text>
</comment>
<dbReference type="InterPro" id="IPR023393">
    <property type="entry name" value="START-like_dom_sf"/>
</dbReference>